<evidence type="ECO:0000256" key="1">
    <source>
        <dbReference type="ARBA" id="ARBA00004123"/>
    </source>
</evidence>
<evidence type="ECO:0000313" key="7">
    <source>
        <dbReference type="EMBL" id="OQO09096.1"/>
    </source>
</evidence>
<organism evidence="7 8">
    <name type="scientific">Cryoendolithus antarcticus</name>
    <dbReference type="NCBI Taxonomy" id="1507870"/>
    <lineage>
        <taxon>Eukaryota</taxon>
        <taxon>Fungi</taxon>
        <taxon>Dikarya</taxon>
        <taxon>Ascomycota</taxon>
        <taxon>Pezizomycotina</taxon>
        <taxon>Dothideomycetes</taxon>
        <taxon>Dothideomycetidae</taxon>
        <taxon>Cladosporiales</taxon>
        <taxon>Cladosporiaceae</taxon>
        <taxon>Cryoendolithus</taxon>
    </lineage>
</organism>
<dbReference type="PANTHER" id="PTHR19865:SF0">
    <property type="entry name" value="U3 SMALL NUCLEOLAR RNA-INTERACTING PROTEIN 2"/>
    <property type="match status" value="1"/>
</dbReference>
<evidence type="ECO:0000256" key="4">
    <source>
        <dbReference type="ARBA" id="ARBA00023242"/>
    </source>
</evidence>
<protein>
    <recommendedName>
        <fullName evidence="9">Ribosomal RNA-processing protein 9</fullName>
    </recommendedName>
</protein>
<dbReference type="InterPro" id="IPR001680">
    <property type="entry name" value="WD40_rpt"/>
</dbReference>
<evidence type="ECO:0000256" key="2">
    <source>
        <dbReference type="ARBA" id="ARBA00022574"/>
    </source>
</evidence>
<keyword evidence="2 5" id="KW-0853">WD repeat</keyword>
<comment type="subcellular location">
    <subcellularLocation>
        <location evidence="1">Nucleus</location>
    </subcellularLocation>
</comment>
<dbReference type="PROSITE" id="PS50294">
    <property type="entry name" value="WD_REPEATS_REGION"/>
    <property type="match status" value="2"/>
</dbReference>
<accession>A0A1V8TCJ1</accession>
<gene>
    <name evidence="7" type="ORF">B0A48_05987</name>
</gene>
<feature type="repeat" description="WD" evidence="5">
    <location>
        <begin position="207"/>
        <end position="239"/>
    </location>
</feature>
<evidence type="ECO:0000313" key="8">
    <source>
        <dbReference type="Proteomes" id="UP000192596"/>
    </source>
</evidence>
<sequence length="592" mass="65369">MSSFFTLPASAKKRKRTAPENSASTSRAKPVKRREGRDESISGSDESDDDRPFQDTNISDSEDEELKDEDPAAKRVRLAEQYLANTQKELLDDGGFDAADVDRENLRLRMGQRLQEDTAESKGKLYRLIADELDWSSANQVQFRVDTKSVTGVAVSGRYVYTVTQDRALVKWELPANASNGTENETSARLSRKPRKVLFTRGKKRCTNHHEKAILCVAASQDGKFVATGGLDNRLIIWDPAMLKPLKVFTGFARDNGHRDSVISLAFRRGTNQLFSASKDRTVKIWSLDELAYVDTLFGHQDEVVDVSVLAQETCVTVGARDRTARFWKVLDESQLVFRGGGAGAHKSKGSKDRKADIPPEERPYNEGSMDRVACIDDDTFVTGSDNGALSLWNVHKKKAVFTFPLAHGLEQPQSLEERSAELDISQSLDAEGPMILDPQPRWVTAMAAIPFSNVFVTGSWDGHVRAWRISADKRRIESLGSLATSSEPADVVEDDASELLREAQLNPMELDEPMQVQTHSEGSAQLNGVVNDLAIVDRDERGKSGVYVVAAIGTSHRLGRWQRFAGRNGAVLFTVPRKVMGDGLAVAADSA</sequence>
<feature type="repeat" description="WD" evidence="5">
    <location>
        <begin position="297"/>
        <end position="338"/>
    </location>
</feature>
<dbReference type="PROSITE" id="PS50082">
    <property type="entry name" value="WD_REPEATS_2"/>
    <property type="match status" value="4"/>
</dbReference>
<dbReference type="SMART" id="SM00320">
    <property type="entry name" value="WD40"/>
    <property type="match status" value="6"/>
</dbReference>
<dbReference type="Proteomes" id="UP000192596">
    <property type="component" value="Unassembled WGS sequence"/>
</dbReference>
<evidence type="ECO:0000256" key="6">
    <source>
        <dbReference type="SAM" id="MobiDB-lite"/>
    </source>
</evidence>
<dbReference type="InterPro" id="IPR036322">
    <property type="entry name" value="WD40_repeat_dom_sf"/>
</dbReference>
<feature type="repeat" description="WD" evidence="5">
    <location>
        <begin position="437"/>
        <end position="478"/>
    </location>
</feature>
<evidence type="ECO:0000256" key="5">
    <source>
        <dbReference type="PROSITE-ProRule" id="PRU00221"/>
    </source>
</evidence>
<dbReference type="GO" id="GO:0032040">
    <property type="term" value="C:small-subunit processome"/>
    <property type="evidence" value="ECO:0007669"/>
    <property type="project" value="TreeGrafter"/>
</dbReference>
<feature type="region of interest" description="Disordered" evidence="6">
    <location>
        <begin position="1"/>
        <end position="72"/>
    </location>
</feature>
<dbReference type="InterPro" id="IPR015943">
    <property type="entry name" value="WD40/YVTN_repeat-like_dom_sf"/>
</dbReference>
<keyword evidence="8" id="KW-1185">Reference proteome</keyword>
<comment type="caution">
    <text evidence="7">The sequence shown here is derived from an EMBL/GenBank/DDBJ whole genome shotgun (WGS) entry which is preliminary data.</text>
</comment>
<reference evidence="8" key="1">
    <citation type="submission" date="2017-03" db="EMBL/GenBank/DDBJ databases">
        <title>Genomes of endolithic fungi from Antarctica.</title>
        <authorList>
            <person name="Coleine C."/>
            <person name="Masonjones S."/>
            <person name="Stajich J.E."/>
        </authorList>
    </citation>
    <scope>NUCLEOTIDE SEQUENCE [LARGE SCALE GENOMIC DNA]</scope>
    <source>
        <strain evidence="8">CCFEE 5527</strain>
    </source>
</reference>
<evidence type="ECO:0008006" key="9">
    <source>
        <dbReference type="Google" id="ProtNLM"/>
    </source>
</evidence>
<dbReference type="EMBL" id="NAJO01000011">
    <property type="protein sequence ID" value="OQO09096.1"/>
    <property type="molecule type" value="Genomic_DNA"/>
</dbReference>
<proteinExistence type="predicted"/>
<name>A0A1V8TCJ1_9PEZI</name>
<keyword evidence="4" id="KW-0539">Nucleus</keyword>
<dbReference type="GO" id="GO:0034511">
    <property type="term" value="F:U3 snoRNA binding"/>
    <property type="evidence" value="ECO:0007669"/>
    <property type="project" value="InterPro"/>
</dbReference>
<evidence type="ECO:0000256" key="3">
    <source>
        <dbReference type="ARBA" id="ARBA00022737"/>
    </source>
</evidence>
<dbReference type="AlphaFoldDB" id="A0A1V8TCJ1"/>
<dbReference type="STRING" id="1507870.A0A1V8TCJ1"/>
<dbReference type="PANTHER" id="PTHR19865">
    <property type="entry name" value="U3 SMALL NUCLEOLAR RNA INTERACTING PROTEIN 2"/>
    <property type="match status" value="1"/>
</dbReference>
<dbReference type="Pfam" id="PF00400">
    <property type="entry name" value="WD40"/>
    <property type="match status" value="4"/>
</dbReference>
<dbReference type="OrthoDB" id="189968at2759"/>
<keyword evidence="3" id="KW-0677">Repeat</keyword>
<dbReference type="InterPro" id="IPR039241">
    <property type="entry name" value="Rrp9-like"/>
</dbReference>
<dbReference type="Gene3D" id="2.130.10.10">
    <property type="entry name" value="YVTN repeat-like/Quinoprotein amine dehydrogenase"/>
    <property type="match status" value="1"/>
</dbReference>
<dbReference type="SUPFAM" id="SSF50978">
    <property type="entry name" value="WD40 repeat-like"/>
    <property type="match status" value="1"/>
</dbReference>
<feature type="region of interest" description="Disordered" evidence="6">
    <location>
        <begin position="342"/>
        <end position="368"/>
    </location>
</feature>
<dbReference type="InParanoid" id="A0A1V8TCJ1"/>
<feature type="repeat" description="WD" evidence="5">
    <location>
        <begin position="255"/>
        <end position="296"/>
    </location>
</feature>
<dbReference type="FunCoup" id="A0A1V8TCJ1">
    <property type="interactions" value="1824"/>
</dbReference>
<feature type="compositionally biased region" description="Basic and acidic residues" evidence="6">
    <location>
        <begin position="350"/>
        <end position="365"/>
    </location>
</feature>